<reference evidence="1 2" key="1">
    <citation type="journal article" date="2024" name="G3 (Bethesda)">
        <title>Genome assembly of Hibiscus sabdariffa L. provides insights into metabolisms of medicinal natural products.</title>
        <authorList>
            <person name="Kim T."/>
        </authorList>
    </citation>
    <scope>NUCLEOTIDE SEQUENCE [LARGE SCALE GENOMIC DNA]</scope>
    <source>
        <strain evidence="1">TK-2024</strain>
        <tissue evidence="1">Old leaves</tissue>
    </source>
</reference>
<dbReference type="EMBL" id="JBBPBM010000134">
    <property type="protein sequence ID" value="KAK8504832.1"/>
    <property type="molecule type" value="Genomic_DNA"/>
</dbReference>
<organism evidence="1 2">
    <name type="scientific">Hibiscus sabdariffa</name>
    <name type="common">roselle</name>
    <dbReference type="NCBI Taxonomy" id="183260"/>
    <lineage>
        <taxon>Eukaryota</taxon>
        <taxon>Viridiplantae</taxon>
        <taxon>Streptophyta</taxon>
        <taxon>Embryophyta</taxon>
        <taxon>Tracheophyta</taxon>
        <taxon>Spermatophyta</taxon>
        <taxon>Magnoliopsida</taxon>
        <taxon>eudicotyledons</taxon>
        <taxon>Gunneridae</taxon>
        <taxon>Pentapetalae</taxon>
        <taxon>rosids</taxon>
        <taxon>malvids</taxon>
        <taxon>Malvales</taxon>
        <taxon>Malvaceae</taxon>
        <taxon>Malvoideae</taxon>
        <taxon>Hibiscus</taxon>
    </lineage>
</organism>
<gene>
    <name evidence="1" type="ORF">V6N12_033083</name>
</gene>
<name>A0ABR2BCP4_9ROSI</name>
<accession>A0ABR2BCP4</accession>
<keyword evidence="2" id="KW-1185">Reference proteome</keyword>
<evidence type="ECO:0000313" key="1">
    <source>
        <dbReference type="EMBL" id="KAK8504832.1"/>
    </source>
</evidence>
<proteinExistence type="predicted"/>
<comment type="caution">
    <text evidence="1">The sequence shown here is derived from an EMBL/GenBank/DDBJ whole genome shotgun (WGS) entry which is preliminary data.</text>
</comment>
<evidence type="ECO:0000313" key="2">
    <source>
        <dbReference type="Proteomes" id="UP001472677"/>
    </source>
</evidence>
<dbReference type="Proteomes" id="UP001472677">
    <property type="component" value="Unassembled WGS sequence"/>
</dbReference>
<sequence length="66" mass="7335">MSFLGRVLDEFVVVGVGGIRDMMVRVLVEWRFVDGGFDGWRRGRGELWVVGNVGESGSGRCGFWPS</sequence>
<protein>
    <submittedName>
        <fullName evidence="1">Uncharacterized protein</fullName>
    </submittedName>
</protein>